<organism evidence="6 7">
    <name type="scientific">Blastopirellula retiformator</name>
    <dbReference type="NCBI Taxonomy" id="2527970"/>
    <lineage>
        <taxon>Bacteria</taxon>
        <taxon>Pseudomonadati</taxon>
        <taxon>Planctomycetota</taxon>
        <taxon>Planctomycetia</taxon>
        <taxon>Pirellulales</taxon>
        <taxon>Pirellulaceae</taxon>
        <taxon>Blastopirellula</taxon>
    </lineage>
</organism>
<keyword evidence="4" id="KW-0067">ATP-binding</keyword>
<comment type="subunit">
    <text evidence="1">Homodimer.</text>
</comment>
<evidence type="ECO:0000256" key="2">
    <source>
        <dbReference type="ARBA" id="ARBA00022598"/>
    </source>
</evidence>
<dbReference type="GO" id="GO:0003746">
    <property type="term" value="F:translation elongation factor activity"/>
    <property type="evidence" value="ECO:0007669"/>
    <property type="project" value="UniProtKB-KW"/>
</dbReference>
<dbReference type="Gene3D" id="3.30.930.10">
    <property type="entry name" value="Bira Bifunctional Protein, Domain 2"/>
    <property type="match status" value="1"/>
</dbReference>
<reference evidence="6 7" key="1">
    <citation type="submission" date="2019-02" db="EMBL/GenBank/DDBJ databases">
        <title>Deep-cultivation of Planctomycetes and their phenomic and genomic characterization uncovers novel biology.</title>
        <authorList>
            <person name="Wiegand S."/>
            <person name="Jogler M."/>
            <person name="Boedeker C."/>
            <person name="Pinto D."/>
            <person name="Vollmers J."/>
            <person name="Rivas-Marin E."/>
            <person name="Kohn T."/>
            <person name="Peeters S.H."/>
            <person name="Heuer A."/>
            <person name="Rast P."/>
            <person name="Oberbeckmann S."/>
            <person name="Bunk B."/>
            <person name="Jeske O."/>
            <person name="Meyerdierks A."/>
            <person name="Storesund J.E."/>
            <person name="Kallscheuer N."/>
            <person name="Luecker S."/>
            <person name="Lage O.M."/>
            <person name="Pohl T."/>
            <person name="Merkel B.J."/>
            <person name="Hornburger P."/>
            <person name="Mueller R.-W."/>
            <person name="Bruemmer F."/>
            <person name="Labrenz M."/>
            <person name="Spormann A.M."/>
            <person name="Op Den Camp H."/>
            <person name="Overmann J."/>
            <person name="Amann R."/>
            <person name="Jetten M.S.M."/>
            <person name="Mascher T."/>
            <person name="Medema M.H."/>
            <person name="Devos D.P."/>
            <person name="Kaster A.-K."/>
            <person name="Ovreas L."/>
            <person name="Rohde M."/>
            <person name="Galperin M.Y."/>
            <person name="Jogler C."/>
        </authorList>
    </citation>
    <scope>NUCLEOTIDE SEQUENCE [LARGE SCALE GENOMIC DNA]</scope>
    <source>
        <strain evidence="6 7">Enr8</strain>
    </source>
</reference>
<keyword evidence="2 6" id="KW-0436">Ligase</keyword>
<evidence type="ECO:0000256" key="3">
    <source>
        <dbReference type="ARBA" id="ARBA00022741"/>
    </source>
</evidence>
<protein>
    <submittedName>
        <fullName evidence="6">Elongation factor P--(R)-beta-lysine ligase</fullName>
        <ecNumber evidence="6">6.3.1.-</ecNumber>
    </submittedName>
</protein>
<dbReference type="GO" id="GO:0000049">
    <property type="term" value="F:tRNA binding"/>
    <property type="evidence" value="ECO:0007669"/>
    <property type="project" value="TreeGrafter"/>
</dbReference>
<keyword evidence="3" id="KW-0547">Nucleotide-binding</keyword>
<dbReference type="NCBIfam" id="TIGR00462">
    <property type="entry name" value="genX"/>
    <property type="match status" value="1"/>
</dbReference>
<keyword evidence="6" id="KW-0648">Protein biosynthesis</keyword>
<feature type="domain" description="Aminoacyl-transfer RNA synthetases class-II family profile" evidence="5">
    <location>
        <begin position="18"/>
        <end position="325"/>
    </location>
</feature>
<dbReference type="InterPro" id="IPR004364">
    <property type="entry name" value="Aa-tRNA-synt_II"/>
</dbReference>
<comment type="caution">
    <text evidence="6">The sequence shown here is derived from an EMBL/GenBank/DDBJ whole genome shotgun (WGS) entry which is preliminary data.</text>
</comment>
<dbReference type="Pfam" id="PF00152">
    <property type="entry name" value="tRNA-synt_2"/>
    <property type="match status" value="1"/>
</dbReference>
<dbReference type="InterPro" id="IPR045864">
    <property type="entry name" value="aa-tRNA-synth_II/BPL/LPL"/>
</dbReference>
<dbReference type="OrthoDB" id="9802326at2"/>
<dbReference type="GO" id="GO:0006430">
    <property type="term" value="P:lysyl-tRNA aminoacylation"/>
    <property type="evidence" value="ECO:0007669"/>
    <property type="project" value="InterPro"/>
</dbReference>
<dbReference type="GO" id="GO:0005829">
    <property type="term" value="C:cytosol"/>
    <property type="evidence" value="ECO:0007669"/>
    <property type="project" value="TreeGrafter"/>
</dbReference>
<dbReference type="GO" id="GO:0004824">
    <property type="term" value="F:lysine-tRNA ligase activity"/>
    <property type="evidence" value="ECO:0007669"/>
    <property type="project" value="InterPro"/>
</dbReference>
<evidence type="ECO:0000313" key="6">
    <source>
        <dbReference type="EMBL" id="TWT33191.1"/>
    </source>
</evidence>
<dbReference type="EC" id="6.3.1.-" evidence="6"/>
<dbReference type="PANTHER" id="PTHR42918:SF6">
    <property type="entry name" value="ELONGATION FACTOR P--(R)-BETA-LYSINE LIGASE"/>
    <property type="match status" value="1"/>
</dbReference>
<evidence type="ECO:0000313" key="7">
    <source>
        <dbReference type="Proteomes" id="UP000318878"/>
    </source>
</evidence>
<name>A0A5C5V4D1_9BACT</name>
<dbReference type="FunFam" id="3.30.930.10:FF:000017">
    <property type="entry name" value="Elongation factor P--(R)-beta-lysine ligase"/>
    <property type="match status" value="1"/>
</dbReference>
<keyword evidence="7" id="KW-1185">Reference proteome</keyword>
<keyword evidence="6" id="KW-0251">Elongation factor</keyword>
<gene>
    <name evidence="6" type="primary">epmA</name>
    <name evidence="6" type="ORF">Enr8_30160</name>
</gene>
<proteinExistence type="predicted"/>
<dbReference type="Proteomes" id="UP000318878">
    <property type="component" value="Unassembled WGS sequence"/>
</dbReference>
<evidence type="ECO:0000256" key="1">
    <source>
        <dbReference type="ARBA" id="ARBA00011738"/>
    </source>
</evidence>
<dbReference type="PROSITE" id="PS50862">
    <property type="entry name" value="AA_TRNA_LIGASE_II"/>
    <property type="match status" value="1"/>
</dbReference>
<sequence length="329" mass="36505">MTTDDTADWRPTCSLEMLRARSKLLQQIRQFFLSRDFLEVETPLLSHDSVIDRHLDPLGVTLFRDPRSPDVGEQVWLQTSPEFGMKRLLAAGAQKIFQLCKAFRGGEVGERHNVEFTMLEWYRVGDNYAAGRQLLADLASEILGSSVEMLTYADAFAQHVGVDPLTASGEELLTAAKKRQIEMPDSYDGSDRDLLLELLLSELVEPHLGKTSPTILYDYPASQAALAEVSDGNPPVAERFELYVRGIELANGYHELLDPQALVTRNQTNNQARTGDGKYPLPEESRLLAAMRHGLPACSGTALGVDRLLMVKTGATTMDDVQAFPIERA</sequence>
<dbReference type="InterPro" id="IPR006195">
    <property type="entry name" value="aa-tRNA-synth_II"/>
</dbReference>
<dbReference type="PANTHER" id="PTHR42918">
    <property type="entry name" value="LYSYL-TRNA SYNTHETASE"/>
    <property type="match status" value="1"/>
</dbReference>
<dbReference type="GO" id="GO:0005524">
    <property type="term" value="F:ATP binding"/>
    <property type="evidence" value="ECO:0007669"/>
    <property type="project" value="UniProtKB-KW"/>
</dbReference>
<dbReference type="AlphaFoldDB" id="A0A5C5V4D1"/>
<accession>A0A5C5V4D1</accession>
<dbReference type="NCBIfam" id="NF006828">
    <property type="entry name" value="PRK09350.1"/>
    <property type="match status" value="1"/>
</dbReference>
<dbReference type="SUPFAM" id="SSF55681">
    <property type="entry name" value="Class II aaRS and biotin synthetases"/>
    <property type="match status" value="1"/>
</dbReference>
<evidence type="ECO:0000259" key="5">
    <source>
        <dbReference type="PROSITE" id="PS50862"/>
    </source>
</evidence>
<dbReference type="InterPro" id="IPR004525">
    <property type="entry name" value="EpmA"/>
</dbReference>
<evidence type="ECO:0000256" key="4">
    <source>
        <dbReference type="ARBA" id="ARBA00022840"/>
    </source>
</evidence>
<dbReference type="EMBL" id="SJPF01000003">
    <property type="protein sequence ID" value="TWT33191.1"/>
    <property type="molecule type" value="Genomic_DNA"/>
</dbReference>
<dbReference type="RefSeq" id="WP_146432833.1">
    <property type="nucleotide sequence ID" value="NZ_SJPF01000003.1"/>
</dbReference>